<dbReference type="GO" id="GO:0005886">
    <property type="term" value="C:plasma membrane"/>
    <property type="evidence" value="ECO:0007669"/>
    <property type="project" value="UniProtKB-SubCell"/>
</dbReference>
<feature type="transmembrane region" description="Helical" evidence="8">
    <location>
        <begin position="109"/>
        <end position="131"/>
    </location>
</feature>
<dbReference type="EMBL" id="BMIF01000012">
    <property type="protein sequence ID" value="GGA77024.1"/>
    <property type="molecule type" value="Genomic_DNA"/>
</dbReference>
<keyword evidence="3" id="KW-1003">Cell membrane</keyword>
<feature type="transmembrane region" description="Helical" evidence="8">
    <location>
        <begin position="411"/>
        <end position="433"/>
    </location>
</feature>
<feature type="transmembrane region" description="Helical" evidence="8">
    <location>
        <begin position="161"/>
        <end position="187"/>
    </location>
</feature>
<evidence type="ECO:0000256" key="3">
    <source>
        <dbReference type="ARBA" id="ARBA00022475"/>
    </source>
</evidence>
<feature type="transmembrane region" description="Helical" evidence="8">
    <location>
        <begin position="26"/>
        <end position="48"/>
    </location>
</feature>
<protein>
    <submittedName>
        <fullName evidence="10">Iron ABC transporter permease</fullName>
    </submittedName>
</protein>
<comment type="subcellular location">
    <subcellularLocation>
        <location evidence="1">Cell inner membrane</location>
        <topology evidence="1">Multi-pass membrane protein</topology>
    </subcellularLocation>
    <subcellularLocation>
        <location evidence="8">Cell membrane</location>
        <topology evidence="8">Multi-pass membrane protein</topology>
    </subcellularLocation>
</comment>
<evidence type="ECO:0000313" key="11">
    <source>
        <dbReference type="Proteomes" id="UP000636264"/>
    </source>
</evidence>
<evidence type="ECO:0000256" key="8">
    <source>
        <dbReference type="RuleBase" id="RU363032"/>
    </source>
</evidence>
<dbReference type="InterPro" id="IPR035906">
    <property type="entry name" value="MetI-like_sf"/>
</dbReference>
<reference evidence="10" key="2">
    <citation type="submission" date="2020-09" db="EMBL/GenBank/DDBJ databases">
        <authorList>
            <person name="Sun Q."/>
            <person name="Zhou Y."/>
        </authorList>
    </citation>
    <scope>NUCLEOTIDE SEQUENCE</scope>
    <source>
        <strain evidence="10">CGMCC 1.15320</strain>
    </source>
</reference>
<sequence length="576" mass="61661">MSAAAGASTANRSRVSRLKLTPFSTVLWLLLLAIVVLVVYPLGIAIVYEFENIVKSFGEITNGPLSRTVPTVLWNTAIVVFGATFFALLVGSILAWVNERSDASLGFIGQLLPLCALIVPPIAGVIGWAVLLDPRAGLLNFPLRQFLELFGITSRVGPFNIYTMTGLVLITGLYTVPYVFLVVSAALQRVDPAMEEASRTSRAGPLKTMMRVTLPAIKPAFAAAILLGFISGVSLFSVPAVLGGGARIDVISVFIFRLLQAYPAQTGPAITLSIGLLVMVQIMLLLQNLIAQPGRNAAISGKGFRHTPVRLGKLRWLAYALAVLYLFATSVLPILGLLLVSLQPFWTPAVNFATLTLANFNFVLFENRQTVSALINSLTLGFIVASFNMLVTGAIALHFNRNGVARRIADIFTALPATIPHTVIGVAFILAFSREPIRIYGTTTILLLAYIVMTISYAARASASAAASIGTELAEASRVSKASDLRTLWKISLPLAMPGLVAGWIMVFVHTVGEVTASAFLSGTHNPVIGRVLLDLWNFGNFPQVAALALIITAISTTLVGIMLFITRRGQRTATS</sequence>
<dbReference type="InterPro" id="IPR000515">
    <property type="entry name" value="MetI-like"/>
</dbReference>
<proteinExistence type="inferred from homology"/>
<feature type="transmembrane region" description="Helical" evidence="8">
    <location>
        <begin position="316"/>
        <end position="338"/>
    </location>
</feature>
<gene>
    <name evidence="10" type="ORF">GCM10011385_33940</name>
</gene>
<keyword evidence="7 8" id="KW-0472">Membrane</keyword>
<organism evidence="10 11">
    <name type="scientific">Nitratireductor aestuarii</name>
    <dbReference type="NCBI Taxonomy" id="1735103"/>
    <lineage>
        <taxon>Bacteria</taxon>
        <taxon>Pseudomonadati</taxon>
        <taxon>Pseudomonadota</taxon>
        <taxon>Alphaproteobacteria</taxon>
        <taxon>Hyphomicrobiales</taxon>
        <taxon>Phyllobacteriaceae</taxon>
        <taxon>Nitratireductor</taxon>
    </lineage>
</organism>
<feature type="transmembrane region" description="Helical" evidence="8">
    <location>
        <begin position="268"/>
        <end position="286"/>
    </location>
</feature>
<feature type="transmembrane region" description="Helical" evidence="8">
    <location>
        <begin position="545"/>
        <end position="566"/>
    </location>
</feature>
<keyword evidence="4" id="KW-0997">Cell inner membrane</keyword>
<reference evidence="10" key="1">
    <citation type="journal article" date="2014" name="Int. J. Syst. Evol. Microbiol.">
        <title>Complete genome sequence of Corynebacterium casei LMG S-19264T (=DSM 44701T), isolated from a smear-ripened cheese.</title>
        <authorList>
            <consortium name="US DOE Joint Genome Institute (JGI-PGF)"/>
            <person name="Walter F."/>
            <person name="Albersmeier A."/>
            <person name="Kalinowski J."/>
            <person name="Ruckert C."/>
        </authorList>
    </citation>
    <scope>NUCLEOTIDE SEQUENCE</scope>
    <source>
        <strain evidence="10">CGMCC 1.15320</strain>
    </source>
</reference>
<evidence type="ECO:0000256" key="6">
    <source>
        <dbReference type="ARBA" id="ARBA00022989"/>
    </source>
</evidence>
<dbReference type="PANTHER" id="PTHR43357">
    <property type="entry name" value="INNER MEMBRANE ABC TRANSPORTER PERMEASE PROTEIN YDCV"/>
    <property type="match status" value="1"/>
</dbReference>
<feature type="transmembrane region" description="Helical" evidence="8">
    <location>
        <begin position="377"/>
        <end position="399"/>
    </location>
</feature>
<comment type="caution">
    <text evidence="10">The sequence shown here is derived from an EMBL/GenBank/DDBJ whole genome shotgun (WGS) entry which is preliminary data.</text>
</comment>
<dbReference type="AlphaFoldDB" id="A0A916RYE8"/>
<feature type="transmembrane region" description="Helical" evidence="8">
    <location>
        <begin position="491"/>
        <end position="512"/>
    </location>
</feature>
<evidence type="ECO:0000256" key="2">
    <source>
        <dbReference type="ARBA" id="ARBA00022448"/>
    </source>
</evidence>
<keyword evidence="2 8" id="KW-0813">Transport</keyword>
<feature type="transmembrane region" description="Helical" evidence="8">
    <location>
        <begin position="439"/>
        <end position="459"/>
    </location>
</feature>
<feature type="domain" description="ABC transmembrane type-1" evidence="9">
    <location>
        <begin position="374"/>
        <end position="563"/>
    </location>
</feature>
<dbReference type="CDD" id="cd06261">
    <property type="entry name" value="TM_PBP2"/>
    <property type="match status" value="2"/>
</dbReference>
<evidence type="ECO:0000256" key="5">
    <source>
        <dbReference type="ARBA" id="ARBA00022692"/>
    </source>
</evidence>
<feature type="transmembrane region" description="Helical" evidence="8">
    <location>
        <begin position="72"/>
        <end position="97"/>
    </location>
</feature>
<dbReference type="PANTHER" id="PTHR43357:SF4">
    <property type="entry name" value="INNER MEMBRANE ABC TRANSPORTER PERMEASE PROTEIN YDCV"/>
    <property type="match status" value="1"/>
</dbReference>
<keyword evidence="6 8" id="KW-1133">Transmembrane helix</keyword>
<feature type="domain" description="ABC transmembrane type-1" evidence="9">
    <location>
        <begin position="73"/>
        <end position="287"/>
    </location>
</feature>
<evidence type="ECO:0000256" key="4">
    <source>
        <dbReference type="ARBA" id="ARBA00022519"/>
    </source>
</evidence>
<comment type="similarity">
    <text evidence="8">Belongs to the binding-protein-dependent transport system permease family.</text>
</comment>
<evidence type="ECO:0000259" key="9">
    <source>
        <dbReference type="PROSITE" id="PS50928"/>
    </source>
</evidence>
<name>A0A916RYE8_9HYPH</name>
<dbReference type="PROSITE" id="PS50928">
    <property type="entry name" value="ABC_TM1"/>
    <property type="match status" value="2"/>
</dbReference>
<dbReference type="Proteomes" id="UP000636264">
    <property type="component" value="Unassembled WGS sequence"/>
</dbReference>
<dbReference type="Gene3D" id="1.10.3720.10">
    <property type="entry name" value="MetI-like"/>
    <property type="match status" value="2"/>
</dbReference>
<evidence type="ECO:0000313" key="10">
    <source>
        <dbReference type="EMBL" id="GGA77024.1"/>
    </source>
</evidence>
<keyword evidence="5 8" id="KW-0812">Transmembrane</keyword>
<evidence type="ECO:0000256" key="7">
    <source>
        <dbReference type="ARBA" id="ARBA00023136"/>
    </source>
</evidence>
<dbReference type="SUPFAM" id="SSF161098">
    <property type="entry name" value="MetI-like"/>
    <property type="match status" value="2"/>
</dbReference>
<dbReference type="GO" id="GO:0055085">
    <property type="term" value="P:transmembrane transport"/>
    <property type="evidence" value="ECO:0007669"/>
    <property type="project" value="InterPro"/>
</dbReference>
<keyword evidence="11" id="KW-1185">Reference proteome</keyword>
<dbReference type="RefSeq" id="WP_188722289.1">
    <property type="nucleotide sequence ID" value="NZ_BMIF01000012.1"/>
</dbReference>
<accession>A0A916RYE8</accession>
<dbReference type="Pfam" id="PF00528">
    <property type="entry name" value="BPD_transp_1"/>
    <property type="match status" value="2"/>
</dbReference>
<evidence type="ECO:0000256" key="1">
    <source>
        <dbReference type="ARBA" id="ARBA00004429"/>
    </source>
</evidence>